<reference evidence="10" key="1">
    <citation type="journal article" date="2019" name="Int. J. Syst. Evol. Microbiol.">
        <title>The Global Catalogue of Microorganisms (GCM) 10K type strain sequencing project: providing services to taxonomists for standard genome sequencing and annotation.</title>
        <authorList>
            <consortium name="The Broad Institute Genomics Platform"/>
            <consortium name="The Broad Institute Genome Sequencing Center for Infectious Disease"/>
            <person name="Wu L."/>
            <person name="Ma J."/>
        </authorList>
    </citation>
    <scope>NUCLEOTIDE SEQUENCE [LARGE SCALE GENOMIC DNA]</scope>
    <source>
        <strain evidence="10">JCM 15089</strain>
    </source>
</reference>
<keyword evidence="7" id="KW-0998">Cell outer membrane</keyword>
<evidence type="ECO:0000256" key="7">
    <source>
        <dbReference type="ARBA" id="ARBA00023237"/>
    </source>
</evidence>
<dbReference type="InterPro" id="IPR003423">
    <property type="entry name" value="OMP_efflux"/>
</dbReference>
<evidence type="ECO:0000256" key="8">
    <source>
        <dbReference type="SAM" id="SignalP"/>
    </source>
</evidence>
<evidence type="ECO:0000256" key="6">
    <source>
        <dbReference type="ARBA" id="ARBA00023136"/>
    </source>
</evidence>
<dbReference type="NCBIfam" id="TIGR01844">
    <property type="entry name" value="type_I_sec_TolC"/>
    <property type="match status" value="1"/>
</dbReference>
<dbReference type="PANTHER" id="PTHR30026:SF22">
    <property type="entry name" value="OUTER MEMBRANE EFFLUX PROTEIN"/>
    <property type="match status" value="1"/>
</dbReference>
<keyword evidence="6" id="KW-0472">Membrane</keyword>
<dbReference type="Gene3D" id="1.20.1600.10">
    <property type="entry name" value="Outer membrane efflux proteins (OEP)"/>
    <property type="match status" value="1"/>
</dbReference>
<keyword evidence="3" id="KW-0813">Transport</keyword>
<gene>
    <name evidence="9" type="ORF">GCM10008942_06930</name>
</gene>
<comment type="caution">
    <text evidence="9">The sequence shown here is derived from an EMBL/GenBank/DDBJ whole genome shotgun (WGS) entry which is preliminary data.</text>
</comment>
<evidence type="ECO:0000256" key="4">
    <source>
        <dbReference type="ARBA" id="ARBA00022452"/>
    </source>
</evidence>
<feature type="chain" id="PRO_5045594810" evidence="8">
    <location>
        <begin position="23"/>
        <end position="452"/>
    </location>
</feature>
<dbReference type="RefSeq" id="WP_166932004.1">
    <property type="nucleotide sequence ID" value="NZ_BAAADD010000002.1"/>
</dbReference>
<evidence type="ECO:0000256" key="5">
    <source>
        <dbReference type="ARBA" id="ARBA00022692"/>
    </source>
</evidence>
<keyword evidence="10" id="KW-1185">Reference proteome</keyword>
<dbReference type="Proteomes" id="UP001499951">
    <property type="component" value="Unassembled WGS sequence"/>
</dbReference>
<dbReference type="EMBL" id="BAAADD010000002">
    <property type="protein sequence ID" value="GAA0561119.1"/>
    <property type="molecule type" value="Genomic_DNA"/>
</dbReference>
<feature type="signal peptide" evidence="8">
    <location>
        <begin position="1"/>
        <end position="22"/>
    </location>
</feature>
<keyword evidence="5" id="KW-0812">Transmembrane</keyword>
<dbReference type="Pfam" id="PF02321">
    <property type="entry name" value="OEP"/>
    <property type="match status" value="2"/>
</dbReference>
<comment type="similarity">
    <text evidence="2">Belongs to the outer membrane factor (OMF) (TC 1.B.17) family.</text>
</comment>
<proteinExistence type="inferred from homology"/>
<dbReference type="SUPFAM" id="SSF56954">
    <property type="entry name" value="Outer membrane efflux proteins (OEP)"/>
    <property type="match status" value="1"/>
</dbReference>
<protein>
    <submittedName>
        <fullName evidence="9">TolC family outer membrane protein</fullName>
    </submittedName>
</protein>
<evidence type="ECO:0000313" key="9">
    <source>
        <dbReference type="EMBL" id="GAA0561119.1"/>
    </source>
</evidence>
<evidence type="ECO:0000256" key="1">
    <source>
        <dbReference type="ARBA" id="ARBA00004442"/>
    </source>
</evidence>
<dbReference type="InterPro" id="IPR051906">
    <property type="entry name" value="TolC-like"/>
</dbReference>
<evidence type="ECO:0000313" key="10">
    <source>
        <dbReference type="Proteomes" id="UP001499951"/>
    </source>
</evidence>
<keyword evidence="8" id="KW-0732">Signal</keyword>
<evidence type="ECO:0000256" key="3">
    <source>
        <dbReference type="ARBA" id="ARBA00022448"/>
    </source>
</evidence>
<accession>A0ABP3P9X9</accession>
<name>A0ABP3P9X9_9PROT</name>
<dbReference type="PANTHER" id="PTHR30026">
    <property type="entry name" value="OUTER MEMBRANE PROTEIN TOLC"/>
    <property type="match status" value="1"/>
</dbReference>
<keyword evidence="4" id="KW-1134">Transmembrane beta strand</keyword>
<comment type="subcellular location">
    <subcellularLocation>
        <location evidence="1">Cell outer membrane</location>
    </subcellularLocation>
</comment>
<sequence length="452" mass="48799">MKTAAILSCVGALGMFALGAHAGVFTLADALATTYETNPQLAAARAGLRASDEDVARARAGLRPKITVEGYYGLSETEKTSATTTTHPLSGTVALTQDIFRGGQTFAEIERAKSLDRAERGRLIGTEQSVLLDAVTAYMDVVRDTGRMKISRTNVDVLRQTYENVKKMFAVGMVTKTDLQQAEARFAQAKLGLYSAQAALDSSLAAFERLIGRPAETLETSPSVPKIPASLDAALREADARHPEVLIAKNEERAADQAVNDAIGAMLPHFSVSGQYRYTRDYQSIGSYQFSQPQNQFIVLGQVTMPIYQGGGEQAAVRQAKNLLAKAKYSTTDTRKRVQQGVRSSWSAYQAAIDSIEASQAQAHANEQAVEGVRLEQKGGERSVLDVLNAQQELLSAQTAALNAEHDRIIAAYRVLAATGGLTASTLKLAVKPYDPMRYYNDNASKWIGLGE</sequence>
<dbReference type="InterPro" id="IPR010130">
    <property type="entry name" value="T1SS_OMP_TolC"/>
</dbReference>
<organism evidence="9 10">
    <name type="scientific">Rhizomicrobium electricum</name>
    <dbReference type="NCBI Taxonomy" id="480070"/>
    <lineage>
        <taxon>Bacteria</taxon>
        <taxon>Pseudomonadati</taxon>
        <taxon>Pseudomonadota</taxon>
        <taxon>Alphaproteobacteria</taxon>
        <taxon>Micropepsales</taxon>
        <taxon>Micropepsaceae</taxon>
        <taxon>Rhizomicrobium</taxon>
    </lineage>
</organism>
<evidence type="ECO:0000256" key="2">
    <source>
        <dbReference type="ARBA" id="ARBA00007613"/>
    </source>
</evidence>